<dbReference type="PROSITE" id="PS50801">
    <property type="entry name" value="STAS"/>
    <property type="match status" value="1"/>
</dbReference>
<dbReference type="SUPFAM" id="SSF52091">
    <property type="entry name" value="SpoIIaa-like"/>
    <property type="match status" value="1"/>
</dbReference>
<reference evidence="2 3" key="1">
    <citation type="journal article" date="2020" name="ISME J.">
        <title>Comparative genomics reveals insights into cyanobacterial evolution and habitat adaptation.</title>
        <authorList>
            <person name="Chen M.Y."/>
            <person name="Teng W.K."/>
            <person name="Zhao L."/>
            <person name="Hu C.X."/>
            <person name="Zhou Y.K."/>
            <person name="Han B.P."/>
            <person name="Song L.R."/>
            <person name="Shu W.S."/>
        </authorList>
    </citation>
    <scope>NUCLEOTIDE SEQUENCE [LARGE SCALE GENOMIC DNA]</scope>
    <source>
        <strain evidence="2 3">FACHB-130</strain>
    </source>
</reference>
<dbReference type="Proteomes" id="UP000603457">
    <property type="component" value="Unassembled WGS sequence"/>
</dbReference>
<evidence type="ECO:0000313" key="3">
    <source>
        <dbReference type="Proteomes" id="UP000603457"/>
    </source>
</evidence>
<dbReference type="InterPro" id="IPR036890">
    <property type="entry name" value="HATPase_C_sf"/>
</dbReference>
<dbReference type="EMBL" id="JACJTB010000062">
    <property type="protein sequence ID" value="MBD2598197.1"/>
    <property type="molecule type" value="Genomic_DNA"/>
</dbReference>
<dbReference type="Gene3D" id="3.30.565.10">
    <property type="entry name" value="Histidine kinase-like ATPase, C-terminal domain"/>
    <property type="match status" value="1"/>
</dbReference>
<proteinExistence type="predicted"/>
<comment type="caution">
    <text evidence="2">The sequence shown here is derived from an EMBL/GenBank/DDBJ whole genome shotgun (WGS) entry which is preliminary data.</text>
</comment>
<keyword evidence="2" id="KW-0808">Transferase</keyword>
<dbReference type="SUPFAM" id="SSF55874">
    <property type="entry name" value="ATPase domain of HSP90 chaperone/DNA topoisomerase II/histidine kinase"/>
    <property type="match status" value="1"/>
</dbReference>
<sequence>MQPVTITVPDVLGADARTIEAFYNRIQETTPAQAYEIDMSQVSFIRPYGLLALVIAGRHLRQVSGNKILLNRMQLKVHQYLERMALFEIENNWFDVDSPLQERWNRDPKTANLLELTLVSTIEDVNAVVSRAENIYSKWLSISHINNLINVLSELCTNVFEHSGDRYGCVLIQKVEIQGQVVVRLAVGDLGCGIPGSLINHCKSSDINDTLGYLIEVMHGKTTRSTGRGGLGLRQVERIAGMTGGNLWLRSHDAAITSFGSGKIQGCANLAFIPGTQIAVELYST</sequence>
<dbReference type="InterPro" id="IPR003594">
    <property type="entry name" value="HATPase_dom"/>
</dbReference>
<dbReference type="Pfam" id="PF02518">
    <property type="entry name" value="HATPase_c"/>
    <property type="match status" value="1"/>
</dbReference>
<dbReference type="Gene3D" id="3.30.750.24">
    <property type="entry name" value="STAS domain"/>
    <property type="match status" value="1"/>
</dbReference>
<dbReference type="InterPro" id="IPR002645">
    <property type="entry name" value="STAS_dom"/>
</dbReference>
<gene>
    <name evidence="2" type="ORF">H6G74_28300</name>
</gene>
<feature type="domain" description="STAS" evidence="1">
    <location>
        <begin position="18"/>
        <end position="129"/>
    </location>
</feature>
<dbReference type="InterPro" id="IPR036513">
    <property type="entry name" value="STAS_dom_sf"/>
</dbReference>
<accession>A0ABR8G4P9</accession>
<keyword evidence="3" id="KW-1185">Reference proteome</keyword>
<protein>
    <submittedName>
        <fullName evidence="2">Sensor histidine kinase</fullName>
    </submittedName>
</protein>
<evidence type="ECO:0000259" key="1">
    <source>
        <dbReference type="PROSITE" id="PS50801"/>
    </source>
</evidence>
<keyword evidence="2" id="KW-0418">Kinase</keyword>
<name>A0ABR8G4P9_9NOSO</name>
<evidence type="ECO:0000313" key="2">
    <source>
        <dbReference type="EMBL" id="MBD2598197.1"/>
    </source>
</evidence>
<dbReference type="GO" id="GO:0016301">
    <property type="term" value="F:kinase activity"/>
    <property type="evidence" value="ECO:0007669"/>
    <property type="project" value="UniProtKB-KW"/>
</dbReference>
<organism evidence="2 3">
    <name type="scientific">Nostoc spongiaeforme FACHB-130</name>
    <dbReference type="NCBI Taxonomy" id="1357510"/>
    <lineage>
        <taxon>Bacteria</taxon>
        <taxon>Bacillati</taxon>
        <taxon>Cyanobacteriota</taxon>
        <taxon>Cyanophyceae</taxon>
        <taxon>Nostocales</taxon>
        <taxon>Nostocaceae</taxon>
        <taxon>Nostoc</taxon>
    </lineage>
</organism>